<dbReference type="GO" id="GO:0005737">
    <property type="term" value="C:cytoplasm"/>
    <property type="evidence" value="ECO:0007669"/>
    <property type="project" value="UniProtKB-SubCell"/>
</dbReference>
<feature type="domain" description="Enolpyruvate transferase" evidence="13">
    <location>
        <begin position="7"/>
        <end position="404"/>
    </location>
</feature>
<feature type="binding site" evidence="12">
    <location>
        <position position="305"/>
    </location>
    <ligand>
        <name>UDP-N-acetyl-alpha-D-glucosamine</name>
        <dbReference type="ChEBI" id="CHEBI:57705"/>
    </ligand>
</feature>
<evidence type="ECO:0000256" key="4">
    <source>
        <dbReference type="ARBA" id="ARBA00022618"/>
    </source>
</evidence>
<keyword evidence="7 12" id="KW-0573">Peptidoglycan synthesis</keyword>
<dbReference type="InterPro" id="IPR036968">
    <property type="entry name" value="Enolpyruvate_Tfrase_sf"/>
</dbReference>
<reference evidence="14" key="1">
    <citation type="submission" date="2017-04" db="EMBL/GenBank/DDBJ databases">
        <title>Complete Genome Sequences of Twelve Strains of a Stable Defined Moderately Diverse Mouse Microbiota 2 (sDMDMm2).</title>
        <authorList>
            <person name="Uchimura Y."/>
            <person name="Wyss M."/>
            <person name="Brugiroux S."/>
            <person name="Limenitakis J.P."/>
            <person name="Stecher B."/>
            <person name="McCoy K.D."/>
            <person name="Macpherson A.J."/>
        </authorList>
    </citation>
    <scope>NUCLEOTIDE SEQUENCE</scope>
    <source>
        <strain evidence="14">YL58</strain>
    </source>
</reference>
<feature type="binding site" evidence="12">
    <location>
        <begin position="121"/>
        <end position="125"/>
    </location>
    <ligand>
        <name>UDP-N-acetyl-alpha-D-glucosamine</name>
        <dbReference type="ChEBI" id="CHEBI:57705"/>
    </ligand>
</feature>
<protein>
    <recommendedName>
        <fullName evidence="12">UDP-N-acetylglucosamine 1-carboxyvinyltransferase</fullName>
        <ecNumber evidence="12">2.5.1.7</ecNumber>
    </recommendedName>
    <alternativeName>
        <fullName evidence="12">Enoylpyruvate transferase</fullName>
    </alternativeName>
    <alternativeName>
        <fullName evidence="12">UDP-N-acetylglucosamine enolpyruvyl transferase</fullName>
        <shortName evidence="12">EPT</shortName>
    </alternativeName>
</protein>
<evidence type="ECO:0000256" key="3">
    <source>
        <dbReference type="ARBA" id="ARBA00022490"/>
    </source>
</evidence>
<evidence type="ECO:0000256" key="1">
    <source>
        <dbReference type="ARBA" id="ARBA00004496"/>
    </source>
</evidence>
<dbReference type="NCBIfam" id="NF006873">
    <property type="entry name" value="PRK09369.1"/>
    <property type="match status" value="1"/>
</dbReference>
<dbReference type="KEGG" id="byl:A4V09_02690"/>
<dbReference type="InterPro" id="IPR013792">
    <property type="entry name" value="RNA3'P_cycl/enolpyr_Trfase_a/b"/>
</dbReference>
<comment type="catalytic activity">
    <reaction evidence="11 12">
        <text>phosphoenolpyruvate + UDP-N-acetyl-alpha-D-glucosamine = UDP-N-acetyl-3-O-(1-carboxyvinyl)-alpha-D-glucosamine + phosphate</text>
        <dbReference type="Rhea" id="RHEA:18681"/>
        <dbReference type="ChEBI" id="CHEBI:43474"/>
        <dbReference type="ChEBI" id="CHEBI:57705"/>
        <dbReference type="ChEBI" id="CHEBI:58702"/>
        <dbReference type="ChEBI" id="CHEBI:68483"/>
        <dbReference type="EC" id="2.5.1.7"/>
    </reaction>
</comment>
<dbReference type="InterPro" id="IPR001986">
    <property type="entry name" value="Enolpyruvate_Tfrase_dom"/>
</dbReference>
<dbReference type="GO" id="GO:0051301">
    <property type="term" value="P:cell division"/>
    <property type="evidence" value="ECO:0007669"/>
    <property type="project" value="UniProtKB-KW"/>
</dbReference>
<dbReference type="OrthoDB" id="9803760at2"/>
<sequence length="415" mass="44823">MNEIRIEGGNPLTGEVRIQGSKNAALPMMAAALLHKGKSVLHRCPMIADVFVMEEILRELGVQIQHEGDTLTLDPSHVRKTEIDCCEGQKMRSSVILLGSLLGRYHNASVPHPGGCVIGERPIDLHLYALERLGAVFEEKEGVLTARTEGLVGNTIHFPKISVGATQNAVLAAVLASGITRLEGCAREPEVVWLCRFLNACGARIEGTGSSVLTITGVEELHGTEFTVPADRIVAGTYVCACAATRGELVLEDAPVEEMEALMRVYEKMGGQYEVIGGKLSLCSKWVQVPLKRQCTEVYPGFPTDLQSPLMAVLCTIPGESCLVETIFEDRFKTASQLQHMGADVRVDGRKAVIRGGTLHGAAVEAQELRGGAALVIAGLAAQGETLVRNRQYIERGYEDICRDLSQLGAVIERD</sequence>
<evidence type="ECO:0000256" key="7">
    <source>
        <dbReference type="ARBA" id="ARBA00022984"/>
    </source>
</evidence>
<dbReference type="STRING" id="1796616.A4V09_02690"/>
<keyword evidence="9 12" id="KW-0961">Cell wall biogenesis/degradation</keyword>
<comment type="subcellular location">
    <subcellularLocation>
        <location evidence="1 12">Cytoplasm</location>
    </subcellularLocation>
</comment>
<keyword evidence="4 12" id="KW-0132">Cell division</keyword>
<dbReference type="NCBIfam" id="TIGR01072">
    <property type="entry name" value="murA"/>
    <property type="match status" value="1"/>
</dbReference>
<evidence type="ECO:0000313" key="15">
    <source>
        <dbReference type="Proteomes" id="UP000092574"/>
    </source>
</evidence>
<evidence type="ECO:0000256" key="2">
    <source>
        <dbReference type="ARBA" id="ARBA00004752"/>
    </source>
</evidence>
<comment type="caution">
    <text evidence="12">Lacks conserved residue(s) required for the propagation of feature annotation.</text>
</comment>
<comment type="similarity">
    <text evidence="10 12">Belongs to the EPSP synthase family. MurA subfamily.</text>
</comment>
<dbReference type="GO" id="GO:0009252">
    <property type="term" value="P:peptidoglycan biosynthetic process"/>
    <property type="evidence" value="ECO:0007669"/>
    <property type="project" value="UniProtKB-UniRule"/>
</dbReference>
<organism evidence="14 15">
    <name type="scientific">Blautia pseudococcoides</name>
    <dbReference type="NCBI Taxonomy" id="1796616"/>
    <lineage>
        <taxon>Bacteria</taxon>
        <taxon>Bacillati</taxon>
        <taxon>Bacillota</taxon>
        <taxon>Clostridia</taxon>
        <taxon>Lachnospirales</taxon>
        <taxon>Lachnospiraceae</taxon>
        <taxon>Blautia</taxon>
    </lineage>
</organism>
<name>A0A1C7I585_9FIRM</name>
<dbReference type="AlphaFoldDB" id="A0A1C7I585"/>
<feature type="binding site" evidence="12">
    <location>
        <position position="327"/>
    </location>
    <ligand>
        <name>UDP-N-acetyl-alpha-D-glucosamine</name>
        <dbReference type="ChEBI" id="CHEBI:57705"/>
    </ligand>
</feature>
<proteinExistence type="inferred from homology"/>
<evidence type="ECO:0000256" key="5">
    <source>
        <dbReference type="ARBA" id="ARBA00022679"/>
    </source>
</evidence>
<dbReference type="GO" id="GO:0019277">
    <property type="term" value="P:UDP-N-acetylgalactosamine biosynthetic process"/>
    <property type="evidence" value="ECO:0007669"/>
    <property type="project" value="InterPro"/>
</dbReference>
<dbReference type="PANTHER" id="PTHR43783:SF1">
    <property type="entry name" value="UDP-N-ACETYLGLUCOSAMINE 1-CARBOXYVINYLTRANSFERASE"/>
    <property type="match status" value="1"/>
</dbReference>
<evidence type="ECO:0000256" key="10">
    <source>
        <dbReference type="ARBA" id="ARBA00038367"/>
    </source>
</evidence>
<evidence type="ECO:0000256" key="9">
    <source>
        <dbReference type="ARBA" id="ARBA00023316"/>
    </source>
</evidence>
<dbReference type="PANTHER" id="PTHR43783">
    <property type="entry name" value="UDP-N-ACETYLGLUCOSAMINE 1-CARBOXYVINYLTRANSFERASE"/>
    <property type="match status" value="1"/>
</dbReference>
<keyword evidence="6 12" id="KW-0133">Cell shape</keyword>
<feature type="active site" description="Proton donor" evidence="12">
    <location>
        <position position="116"/>
    </location>
</feature>
<evidence type="ECO:0000256" key="6">
    <source>
        <dbReference type="ARBA" id="ARBA00022960"/>
    </source>
</evidence>
<keyword evidence="12" id="KW-0670">Pyruvate</keyword>
<dbReference type="Proteomes" id="UP000092574">
    <property type="component" value="Chromosome"/>
</dbReference>
<feature type="modified residue" description="2-(S-cysteinyl)pyruvic acid O-phosphothioketal" evidence="12">
    <location>
        <position position="116"/>
    </location>
</feature>
<dbReference type="GO" id="GO:0008760">
    <property type="term" value="F:UDP-N-acetylglucosamine 1-carboxyvinyltransferase activity"/>
    <property type="evidence" value="ECO:0007669"/>
    <property type="project" value="UniProtKB-UniRule"/>
</dbReference>
<dbReference type="Pfam" id="PF00275">
    <property type="entry name" value="EPSP_synthase"/>
    <property type="match status" value="1"/>
</dbReference>
<comment type="function">
    <text evidence="12">Cell wall formation. Adds enolpyruvyl to UDP-N-acetylglucosamine.</text>
</comment>
<dbReference type="Gene3D" id="3.65.10.10">
    <property type="entry name" value="Enolpyruvate transferase domain"/>
    <property type="match status" value="2"/>
</dbReference>
<dbReference type="EMBL" id="CP015405">
    <property type="protein sequence ID" value="ANU74761.1"/>
    <property type="molecule type" value="Genomic_DNA"/>
</dbReference>
<gene>
    <name evidence="12" type="primary">murA</name>
    <name evidence="14" type="ORF">A4V09_02690</name>
</gene>
<dbReference type="EC" id="2.5.1.7" evidence="12"/>
<evidence type="ECO:0000256" key="8">
    <source>
        <dbReference type="ARBA" id="ARBA00023306"/>
    </source>
</evidence>
<evidence type="ECO:0000256" key="11">
    <source>
        <dbReference type="ARBA" id="ARBA00047527"/>
    </source>
</evidence>
<feature type="binding site" evidence="12">
    <location>
        <begin position="22"/>
        <end position="23"/>
    </location>
    <ligand>
        <name>phosphoenolpyruvate</name>
        <dbReference type="ChEBI" id="CHEBI:58702"/>
    </ligand>
</feature>
<dbReference type="UniPathway" id="UPA00219"/>
<evidence type="ECO:0000259" key="13">
    <source>
        <dbReference type="Pfam" id="PF00275"/>
    </source>
</evidence>
<keyword evidence="3 12" id="KW-0963">Cytoplasm</keyword>
<dbReference type="GO" id="GO:0071555">
    <property type="term" value="P:cell wall organization"/>
    <property type="evidence" value="ECO:0007669"/>
    <property type="project" value="UniProtKB-KW"/>
</dbReference>
<dbReference type="RefSeq" id="WP_065540987.1">
    <property type="nucleotide sequence ID" value="NZ_CP015405.2"/>
</dbReference>
<dbReference type="GO" id="GO:0008360">
    <property type="term" value="P:regulation of cell shape"/>
    <property type="evidence" value="ECO:0007669"/>
    <property type="project" value="UniProtKB-KW"/>
</dbReference>
<keyword evidence="15" id="KW-1185">Reference proteome</keyword>
<evidence type="ECO:0000313" key="14">
    <source>
        <dbReference type="EMBL" id="ANU74761.1"/>
    </source>
</evidence>
<keyword evidence="5 12" id="KW-0808">Transferase</keyword>
<dbReference type="InterPro" id="IPR050068">
    <property type="entry name" value="MurA_subfamily"/>
</dbReference>
<keyword evidence="8 12" id="KW-0131">Cell cycle</keyword>
<dbReference type="InterPro" id="IPR005750">
    <property type="entry name" value="UDP_GlcNAc_COvinyl_MurA"/>
</dbReference>
<dbReference type="HAMAP" id="MF_00111">
    <property type="entry name" value="MurA"/>
    <property type="match status" value="1"/>
</dbReference>
<feature type="binding site" evidence="12">
    <location>
        <position position="92"/>
    </location>
    <ligand>
        <name>UDP-N-acetyl-alpha-D-glucosamine</name>
        <dbReference type="ChEBI" id="CHEBI:57705"/>
    </ligand>
</feature>
<accession>A0A1C7I585</accession>
<evidence type="ECO:0000256" key="12">
    <source>
        <dbReference type="HAMAP-Rule" id="MF_00111"/>
    </source>
</evidence>
<dbReference type="CDD" id="cd01555">
    <property type="entry name" value="UdpNAET"/>
    <property type="match status" value="1"/>
</dbReference>
<comment type="pathway">
    <text evidence="2 12">Cell wall biogenesis; peptidoglycan biosynthesis.</text>
</comment>
<dbReference type="SUPFAM" id="SSF55205">
    <property type="entry name" value="EPT/RTPC-like"/>
    <property type="match status" value="1"/>
</dbReference>